<evidence type="ECO:0000256" key="1">
    <source>
        <dbReference type="SAM" id="MobiDB-lite"/>
    </source>
</evidence>
<gene>
    <name evidence="2" type="ORF">PODLI_1B006986</name>
</gene>
<feature type="region of interest" description="Disordered" evidence="1">
    <location>
        <begin position="50"/>
        <end position="74"/>
    </location>
</feature>
<evidence type="ECO:0000313" key="3">
    <source>
        <dbReference type="Proteomes" id="UP001178461"/>
    </source>
</evidence>
<proteinExistence type="predicted"/>
<accession>A0AA35PQC3</accession>
<feature type="compositionally biased region" description="Polar residues" evidence="1">
    <location>
        <begin position="63"/>
        <end position="74"/>
    </location>
</feature>
<dbReference type="EMBL" id="OX395140">
    <property type="protein sequence ID" value="CAI5794260.1"/>
    <property type="molecule type" value="Genomic_DNA"/>
</dbReference>
<reference evidence="2" key="1">
    <citation type="submission" date="2022-12" db="EMBL/GenBank/DDBJ databases">
        <authorList>
            <person name="Alioto T."/>
            <person name="Alioto T."/>
            <person name="Gomez Garrido J."/>
        </authorList>
    </citation>
    <scope>NUCLEOTIDE SEQUENCE</scope>
</reference>
<sequence length="74" mass="7587">MELSAPDSARNGALLIACQERSFEPGPLLKGPPPSPEEAAALKLFSRARQGQGSGICPRTLESGGSSPVSLPAK</sequence>
<dbReference type="AlphaFoldDB" id="A0AA35PQC3"/>
<organism evidence="2 3">
    <name type="scientific">Podarcis lilfordi</name>
    <name type="common">Lilford's wall lizard</name>
    <dbReference type="NCBI Taxonomy" id="74358"/>
    <lineage>
        <taxon>Eukaryota</taxon>
        <taxon>Metazoa</taxon>
        <taxon>Chordata</taxon>
        <taxon>Craniata</taxon>
        <taxon>Vertebrata</taxon>
        <taxon>Euteleostomi</taxon>
        <taxon>Lepidosauria</taxon>
        <taxon>Squamata</taxon>
        <taxon>Bifurcata</taxon>
        <taxon>Unidentata</taxon>
        <taxon>Episquamata</taxon>
        <taxon>Laterata</taxon>
        <taxon>Lacertibaenia</taxon>
        <taxon>Lacertidae</taxon>
        <taxon>Podarcis</taxon>
    </lineage>
</organism>
<keyword evidence="3" id="KW-1185">Reference proteome</keyword>
<name>A0AA35PQC3_9SAUR</name>
<dbReference type="Proteomes" id="UP001178461">
    <property type="component" value="Chromosome Z"/>
</dbReference>
<protein>
    <submittedName>
        <fullName evidence="2">Uncharacterized protein</fullName>
    </submittedName>
</protein>
<evidence type="ECO:0000313" key="2">
    <source>
        <dbReference type="EMBL" id="CAI5794260.1"/>
    </source>
</evidence>